<evidence type="ECO:0000313" key="2">
    <source>
        <dbReference type="EMBL" id="GCA66837.1"/>
    </source>
</evidence>
<evidence type="ECO:0000256" key="1">
    <source>
        <dbReference type="SAM" id="Phobius"/>
    </source>
</evidence>
<feature type="transmembrane region" description="Helical" evidence="1">
    <location>
        <begin position="222"/>
        <end position="239"/>
    </location>
</feature>
<keyword evidence="1" id="KW-1133">Transmembrane helix</keyword>
<feature type="transmembrane region" description="Helical" evidence="1">
    <location>
        <begin position="189"/>
        <end position="210"/>
    </location>
</feature>
<dbReference type="EMBL" id="BHGK01000001">
    <property type="protein sequence ID" value="GCA66837.1"/>
    <property type="molecule type" value="Genomic_DNA"/>
</dbReference>
<feature type="transmembrane region" description="Helical" evidence="1">
    <location>
        <begin position="123"/>
        <end position="142"/>
    </location>
</feature>
<comment type="caution">
    <text evidence="2">The sequence shown here is derived from an EMBL/GenBank/DDBJ whole genome shotgun (WGS) entry which is preliminary data.</text>
</comment>
<keyword evidence="3" id="KW-1185">Reference proteome</keyword>
<name>A0A391P0S1_9FIRM</name>
<proteinExistence type="predicted"/>
<organism evidence="2 3">
    <name type="scientific">Mediterraneibacter butyricigenes</name>
    <dbReference type="NCBI Taxonomy" id="2316025"/>
    <lineage>
        <taxon>Bacteria</taxon>
        <taxon>Bacillati</taxon>
        <taxon>Bacillota</taxon>
        <taxon>Clostridia</taxon>
        <taxon>Lachnospirales</taxon>
        <taxon>Lachnospiraceae</taxon>
        <taxon>Mediterraneibacter</taxon>
    </lineage>
</organism>
<evidence type="ECO:0000313" key="3">
    <source>
        <dbReference type="Proteomes" id="UP000265643"/>
    </source>
</evidence>
<feature type="transmembrane region" description="Helical" evidence="1">
    <location>
        <begin position="58"/>
        <end position="79"/>
    </location>
</feature>
<gene>
    <name evidence="2" type="ORF">KGMB01110_12730</name>
</gene>
<keyword evidence="1" id="KW-0472">Membrane</keyword>
<feature type="transmembrane region" description="Helical" evidence="1">
    <location>
        <begin position="163"/>
        <end position="183"/>
    </location>
</feature>
<dbReference type="Pfam" id="PF16481">
    <property type="entry name" value="DUF5058"/>
    <property type="match status" value="1"/>
</dbReference>
<accession>A0A391P0S1</accession>
<sequence>MNSEYFSQANGPVLWIACIPAVFIVMFECILFYRKSKKQAIELQIDPKLIKTSMKSSAISAIGPCVVVIATVLSLISYVGTPLAWMRNSIIGNAQEELLAANFAANGMGMDLNESLANGTLNLSFLSTAAFVMAAGMCGYVITSALFSDKVALIGEKFSGGNAELLPLLTLGAVVGGMSNIVVGQSIPLGANTIGVAVGAGVMAVIQILAKKMPEKLWLKEWAMTISMFVGMIVAYAASLI</sequence>
<feature type="transmembrane region" description="Helical" evidence="1">
    <location>
        <begin position="12"/>
        <end position="33"/>
    </location>
</feature>
<protein>
    <submittedName>
        <fullName evidence="2">DUF5058 domain-containing protein</fullName>
    </submittedName>
</protein>
<dbReference type="RefSeq" id="WP_117604218.1">
    <property type="nucleotide sequence ID" value="NZ_BHGK01000001.1"/>
</dbReference>
<dbReference type="Proteomes" id="UP000265643">
    <property type="component" value="Unassembled WGS sequence"/>
</dbReference>
<reference evidence="3" key="1">
    <citation type="submission" date="2018-09" db="EMBL/GenBank/DDBJ databases">
        <title>Draft Genome Sequence of Mediterraneibacter sp. KCTC 15684.</title>
        <authorList>
            <person name="Kim J.S."/>
            <person name="Han K.I."/>
            <person name="Suh M.K."/>
            <person name="Lee K.C."/>
            <person name="Eom M.K."/>
            <person name="Lee J.H."/>
            <person name="Park S.H."/>
            <person name="Kang S.W."/>
            <person name="Park J.E."/>
            <person name="Oh B.S."/>
            <person name="Yu S.Y."/>
            <person name="Choi S.H."/>
            <person name="Lee D.H."/>
            <person name="Yoon H."/>
            <person name="Kim B."/>
            <person name="Yang S.J."/>
            <person name="Lee J.S."/>
        </authorList>
    </citation>
    <scope>NUCLEOTIDE SEQUENCE [LARGE SCALE GENOMIC DNA]</scope>
    <source>
        <strain evidence="3">KCTC 15684</strain>
    </source>
</reference>
<dbReference type="AlphaFoldDB" id="A0A391P0S1"/>
<dbReference type="InterPro" id="IPR032479">
    <property type="entry name" value="DUF5058"/>
</dbReference>
<keyword evidence="1" id="KW-0812">Transmembrane</keyword>